<feature type="domain" description="Cardiolipin synthase N-terminal" evidence="7">
    <location>
        <begin position="19"/>
        <end position="57"/>
    </location>
</feature>
<feature type="transmembrane region" description="Helical" evidence="6">
    <location>
        <begin position="6"/>
        <end position="25"/>
    </location>
</feature>
<keyword evidence="2" id="KW-1003">Cell membrane</keyword>
<dbReference type="Pfam" id="PF13396">
    <property type="entry name" value="PLDc_N"/>
    <property type="match status" value="1"/>
</dbReference>
<reference evidence="8 9" key="1">
    <citation type="submission" date="2023-02" db="EMBL/GenBank/DDBJ databases">
        <title>Pseudomonas chrutzelriedensis sp. nov., a potently antifungal strain isolated from moss.</title>
        <authorList>
            <person name="Schnyder A."/>
            <person name="Kalawong R."/>
            <person name="Eberl L."/>
            <person name="Agnoli K."/>
        </authorList>
    </citation>
    <scope>NUCLEOTIDE SEQUENCE [LARGE SCALE GENOMIC DNA]</scope>
    <source>
        <strain evidence="8 9">681</strain>
    </source>
</reference>
<evidence type="ECO:0000313" key="8">
    <source>
        <dbReference type="EMBL" id="MDI2590789.1"/>
    </source>
</evidence>
<accession>A0ABT6QKD8</accession>
<keyword evidence="9" id="KW-1185">Reference proteome</keyword>
<evidence type="ECO:0000256" key="2">
    <source>
        <dbReference type="ARBA" id="ARBA00022475"/>
    </source>
</evidence>
<evidence type="ECO:0000256" key="3">
    <source>
        <dbReference type="ARBA" id="ARBA00022692"/>
    </source>
</evidence>
<keyword evidence="4 6" id="KW-1133">Transmembrane helix</keyword>
<comment type="subcellular location">
    <subcellularLocation>
        <location evidence="1">Cell membrane</location>
        <topology evidence="1">Multi-pass membrane protein</topology>
    </subcellularLocation>
</comment>
<proteinExistence type="predicted"/>
<name>A0ABT6QKD8_9PSED</name>
<dbReference type="RefSeq" id="WP_259494880.1">
    <property type="nucleotide sequence ID" value="NZ_JARBWL010000001.1"/>
</dbReference>
<evidence type="ECO:0000256" key="5">
    <source>
        <dbReference type="ARBA" id="ARBA00023136"/>
    </source>
</evidence>
<dbReference type="InterPro" id="IPR027379">
    <property type="entry name" value="CLS_N"/>
</dbReference>
<sequence>MQIEHIWIALAAILLVIELWAIGRIVKSEGKIDNKCVWIVVIVFVPLIGLVLWALMGPKHDAHRPM</sequence>
<evidence type="ECO:0000259" key="7">
    <source>
        <dbReference type="Pfam" id="PF13396"/>
    </source>
</evidence>
<evidence type="ECO:0000256" key="1">
    <source>
        <dbReference type="ARBA" id="ARBA00004651"/>
    </source>
</evidence>
<evidence type="ECO:0000256" key="6">
    <source>
        <dbReference type="SAM" id="Phobius"/>
    </source>
</evidence>
<dbReference type="EMBL" id="JARBWL010000001">
    <property type="protein sequence ID" value="MDI2590789.1"/>
    <property type="molecule type" value="Genomic_DNA"/>
</dbReference>
<keyword evidence="3 6" id="KW-0812">Transmembrane</keyword>
<keyword evidence="5 6" id="KW-0472">Membrane</keyword>
<protein>
    <submittedName>
        <fullName evidence="8">PLD nuclease N-terminal domain-containing protein</fullName>
    </submittedName>
</protein>
<feature type="transmembrane region" description="Helical" evidence="6">
    <location>
        <begin position="37"/>
        <end position="56"/>
    </location>
</feature>
<evidence type="ECO:0000256" key="4">
    <source>
        <dbReference type="ARBA" id="ARBA00022989"/>
    </source>
</evidence>
<gene>
    <name evidence="8" type="ORF">POF45_04970</name>
</gene>
<comment type="caution">
    <text evidence="8">The sequence shown here is derived from an EMBL/GenBank/DDBJ whole genome shotgun (WGS) entry which is preliminary data.</text>
</comment>
<evidence type="ECO:0000313" key="9">
    <source>
        <dbReference type="Proteomes" id="UP001159100"/>
    </source>
</evidence>
<organism evidence="8 9">
    <name type="scientific">Pseudomonas fungipugnans</name>
    <dbReference type="NCBI Taxonomy" id="3024217"/>
    <lineage>
        <taxon>Bacteria</taxon>
        <taxon>Pseudomonadati</taxon>
        <taxon>Pseudomonadota</taxon>
        <taxon>Gammaproteobacteria</taxon>
        <taxon>Pseudomonadales</taxon>
        <taxon>Pseudomonadaceae</taxon>
        <taxon>Pseudomonas</taxon>
    </lineage>
</organism>
<dbReference type="Proteomes" id="UP001159100">
    <property type="component" value="Unassembled WGS sequence"/>
</dbReference>